<sequence length="86" mass="9970">MLVTLSIKTKKMGRNHLNFFTSTEIPTLVYMVISTSLTTKLFKPCCYNSSNQLSYLCWIIQNVHYFWRILPAPSNIFGVPSKTFLM</sequence>
<protein>
    <submittedName>
        <fullName evidence="1">Putative ovule protein</fullName>
    </submittedName>
</protein>
<name>A0A0V0GNU5_SOLCH</name>
<accession>A0A0V0GNU5</accession>
<dbReference type="AlphaFoldDB" id="A0A0V0GNU5"/>
<organism evidence="1">
    <name type="scientific">Solanum chacoense</name>
    <name type="common">Chaco potato</name>
    <dbReference type="NCBI Taxonomy" id="4108"/>
    <lineage>
        <taxon>Eukaryota</taxon>
        <taxon>Viridiplantae</taxon>
        <taxon>Streptophyta</taxon>
        <taxon>Embryophyta</taxon>
        <taxon>Tracheophyta</taxon>
        <taxon>Spermatophyta</taxon>
        <taxon>Magnoliopsida</taxon>
        <taxon>eudicotyledons</taxon>
        <taxon>Gunneridae</taxon>
        <taxon>Pentapetalae</taxon>
        <taxon>asterids</taxon>
        <taxon>lamiids</taxon>
        <taxon>Solanales</taxon>
        <taxon>Solanaceae</taxon>
        <taxon>Solanoideae</taxon>
        <taxon>Solaneae</taxon>
        <taxon>Solanum</taxon>
    </lineage>
</organism>
<evidence type="ECO:0000313" key="1">
    <source>
        <dbReference type="EMBL" id="JAP09924.1"/>
    </source>
</evidence>
<reference evidence="1" key="1">
    <citation type="submission" date="2015-12" db="EMBL/GenBank/DDBJ databases">
        <title>Gene expression during late stages of embryo sac development: a critical building block for successful pollen-pistil interactions.</title>
        <authorList>
            <person name="Liu Y."/>
            <person name="Joly V."/>
            <person name="Sabar M."/>
            <person name="Matton D.P."/>
        </authorList>
    </citation>
    <scope>NUCLEOTIDE SEQUENCE</scope>
</reference>
<dbReference type="EMBL" id="GEDG01034062">
    <property type="protein sequence ID" value="JAP09924.1"/>
    <property type="molecule type" value="Transcribed_RNA"/>
</dbReference>
<proteinExistence type="predicted"/>